<reference evidence="3" key="2">
    <citation type="journal article" date="2021" name="Microbiome">
        <title>Successional dynamics and alternative stable states in a saline activated sludge microbial community over 9 years.</title>
        <authorList>
            <person name="Wang Y."/>
            <person name="Ye J."/>
            <person name="Ju F."/>
            <person name="Liu L."/>
            <person name="Boyd J.A."/>
            <person name="Deng Y."/>
            <person name="Parks D.H."/>
            <person name="Jiang X."/>
            <person name="Yin X."/>
            <person name="Woodcroft B.J."/>
            <person name="Tyson G.W."/>
            <person name="Hugenholtz P."/>
            <person name="Polz M.F."/>
            <person name="Zhang T."/>
        </authorList>
    </citation>
    <scope>NUCLEOTIDE SEQUENCE</scope>
    <source>
        <strain evidence="3">HKST-UBA01</strain>
    </source>
</reference>
<dbReference type="Pfam" id="PF08818">
    <property type="entry name" value="DUF1801"/>
    <property type="match status" value="1"/>
</dbReference>
<evidence type="ECO:0000256" key="1">
    <source>
        <dbReference type="SAM" id="MobiDB-lite"/>
    </source>
</evidence>
<dbReference type="EMBL" id="JAGQHR010001006">
    <property type="protein sequence ID" value="MCA9730134.1"/>
    <property type="molecule type" value="Genomic_DNA"/>
</dbReference>
<organism evidence="3 4">
    <name type="scientific">Eiseniibacteriota bacterium</name>
    <dbReference type="NCBI Taxonomy" id="2212470"/>
    <lineage>
        <taxon>Bacteria</taxon>
        <taxon>Candidatus Eiseniibacteriota</taxon>
    </lineage>
</organism>
<dbReference type="AlphaFoldDB" id="A0A956M301"/>
<evidence type="ECO:0000259" key="2">
    <source>
        <dbReference type="Pfam" id="PF08818"/>
    </source>
</evidence>
<protein>
    <submittedName>
        <fullName evidence="3">DUF1801 domain-containing protein</fullName>
    </submittedName>
</protein>
<proteinExistence type="predicted"/>
<evidence type="ECO:0000313" key="3">
    <source>
        <dbReference type="EMBL" id="MCA9730134.1"/>
    </source>
</evidence>
<dbReference type="Proteomes" id="UP000697710">
    <property type="component" value="Unassembled WGS sequence"/>
</dbReference>
<name>A0A956M301_UNCEI</name>
<comment type="caution">
    <text evidence="3">The sequence shown here is derived from an EMBL/GenBank/DDBJ whole genome shotgun (WGS) entry which is preliminary data.</text>
</comment>
<feature type="region of interest" description="Disordered" evidence="1">
    <location>
        <begin position="140"/>
        <end position="166"/>
    </location>
</feature>
<dbReference type="InterPro" id="IPR014922">
    <property type="entry name" value="YdhG-like"/>
</dbReference>
<sequence>MTRTAVESEIGKFVDAYAPEIAASLRTCRRKVRRLFPRGYELVYDNYNALVFGFSATDRASEAILSIAGYPRWVTLFFLRGAALDDPDGLLEGSGRQVRSIRLATPGDLDKPAVRALVARAIAADAEALASAPRLATIVKSVSAKQRPRRPPEPAKKRPGGSGKRT</sequence>
<feature type="domain" description="YdhG-like" evidence="2">
    <location>
        <begin position="47"/>
        <end position="122"/>
    </location>
</feature>
<evidence type="ECO:0000313" key="4">
    <source>
        <dbReference type="Proteomes" id="UP000697710"/>
    </source>
</evidence>
<reference evidence="3" key="1">
    <citation type="submission" date="2020-04" db="EMBL/GenBank/DDBJ databases">
        <authorList>
            <person name="Zhang T."/>
        </authorList>
    </citation>
    <scope>NUCLEOTIDE SEQUENCE</scope>
    <source>
        <strain evidence="3">HKST-UBA01</strain>
    </source>
</reference>
<gene>
    <name evidence="3" type="ORF">KC729_20790</name>
</gene>
<accession>A0A956M301</accession>
<dbReference type="SUPFAM" id="SSF159888">
    <property type="entry name" value="YdhG-like"/>
    <property type="match status" value="1"/>
</dbReference>